<dbReference type="PANTHER" id="PTHR24015">
    <property type="entry name" value="OS07G0578800 PROTEIN-RELATED"/>
    <property type="match status" value="1"/>
</dbReference>
<proteinExistence type="predicted"/>
<name>A0AA39DYZ4_VITRO</name>
<protein>
    <recommendedName>
        <fullName evidence="5">Pentatricopeptide repeat-containing protein</fullName>
    </recommendedName>
</protein>
<dbReference type="PROSITE" id="PS51375">
    <property type="entry name" value="PPR"/>
    <property type="match status" value="2"/>
</dbReference>
<dbReference type="AlphaFoldDB" id="A0AA39DYZ4"/>
<dbReference type="Proteomes" id="UP001168098">
    <property type="component" value="Unassembled WGS sequence"/>
</dbReference>
<evidence type="ECO:0008006" key="5">
    <source>
        <dbReference type="Google" id="ProtNLM"/>
    </source>
</evidence>
<dbReference type="InterPro" id="IPR011990">
    <property type="entry name" value="TPR-like_helical_dom_sf"/>
</dbReference>
<dbReference type="FunFam" id="1.25.40.10:FF:000637">
    <property type="entry name" value="Pentatricopeptide repeat-containing protein"/>
    <property type="match status" value="1"/>
</dbReference>
<dbReference type="GO" id="GO:0009451">
    <property type="term" value="P:RNA modification"/>
    <property type="evidence" value="ECO:0007669"/>
    <property type="project" value="InterPro"/>
</dbReference>
<dbReference type="Gene3D" id="1.25.40.10">
    <property type="entry name" value="Tetratricopeptide repeat domain"/>
    <property type="match status" value="3"/>
</dbReference>
<evidence type="ECO:0000313" key="3">
    <source>
        <dbReference type="EMBL" id="KAJ9699052.1"/>
    </source>
</evidence>
<reference evidence="3 4" key="1">
    <citation type="journal article" date="2023" name="BMC Biotechnol.">
        <title>Vitis rotundifolia cv Carlos genome sequencing.</title>
        <authorList>
            <person name="Huff M."/>
            <person name="Hulse-Kemp A."/>
            <person name="Scheffler B."/>
            <person name="Youngblood R."/>
            <person name="Simpson S."/>
            <person name="Babiker E."/>
            <person name="Staton M."/>
        </authorList>
    </citation>
    <scope>NUCLEOTIDE SEQUENCE [LARGE SCALE GENOMIC DNA]</scope>
    <source>
        <tissue evidence="3">Leaf</tissue>
    </source>
</reference>
<dbReference type="FunFam" id="1.25.40.10:FF:001280">
    <property type="entry name" value="Pentatricopeptide repeat-containing protein, chloroplastic isoform A"/>
    <property type="match status" value="1"/>
</dbReference>
<dbReference type="Pfam" id="PF20431">
    <property type="entry name" value="E_motif"/>
    <property type="match status" value="1"/>
</dbReference>
<dbReference type="GO" id="GO:0003723">
    <property type="term" value="F:RNA binding"/>
    <property type="evidence" value="ECO:0007669"/>
    <property type="project" value="InterPro"/>
</dbReference>
<comment type="caution">
    <text evidence="3">The sequence shown here is derived from an EMBL/GenBank/DDBJ whole genome shotgun (WGS) entry which is preliminary data.</text>
</comment>
<evidence type="ECO:0000256" key="2">
    <source>
        <dbReference type="PROSITE-ProRule" id="PRU00708"/>
    </source>
</evidence>
<feature type="repeat" description="PPR" evidence="2">
    <location>
        <begin position="239"/>
        <end position="273"/>
    </location>
</feature>
<dbReference type="FunFam" id="1.25.40.10:FF:001645">
    <property type="entry name" value="Os04g0676200 protein"/>
    <property type="match status" value="1"/>
</dbReference>
<evidence type="ECO:0000256" key="1">
    <source>
        <dbReference type="ARBA" id="ARBA00022737"/>
    </source>
</evidence>
<dbReference type="NCBIfam" id="TIGR00756">
    <property type="entry name" value="PPR"/>
    <property type="match status" value="2"/>
</dbReference>
<dbReference type="InterPro" id="IPR046848">
    <property type="entry name" value="E_motif"/>
</dbReference>
<dbReference type="PANTHER" id="PTHR24015:SF1063">
    <property type="entry name" value="OS12G0156900 PROTEIN"/>
    <property type="match status" value="1"/>
</dbReference>
<gene>
    <name evidence="3" type="ORF">PVL29_007903</name>
</gene>
<feature type="repeat" description="PPR" evidence="2">
    <location>
        <begin position="342"/>
        <end position="376"/>
    </location>
</feature>
<dbReference type="InterPro" id="IPR002885">
    <property type="entry name" value="PPR_rpt"/>
</dbReference>
<organism evidence="3 4">
    <name type="scientific">Vitis rotundifolia</name>
    <name type="common">Muscadine grape</name>
    <dbReference type="NCBI Taxonomy" id="103349"/>
    <lineage>
        <taxon>Eukaryota</taxon>
        <taxon>Viridiplantae</taxon>
        <taxon>Streptophyta</taxon>
        <taxon>Embryophyta</taxon>
        <taxon>Tracheophyta</taxon>
        <taxon>Spermatophyta</taxon>
        <taxon>Magnoliopsida</taxon>
        <taxon>eudicotyledons</taxon>
        <taxon>Gunneridae</taxon>
        <taxon>Pentapetalae</taxon>
        <taxon>rosids</taxon>
        <taxon>Vitales</taxon>
        <taxon>Vitaceae</taxon>
        <taxon>Viteae</taxon>
        <taxon>Vitis</taxon>
    </lineage>
</organism>
<keyword evidence="1" id="KW-0677">Repeat</keyword>
<evidence type="ECO:0000313" key="4">
    <source>
        <dbReference type="Proteomes" id="UP001168098"/>
    </source>
</evidence>
<keyword evidence="4" id="KW-1185">Reference proteome</keyword>
<dbReference type="Pfam" id="PF13041">
    <property type="entry name" value="PPR_2"/>
    <property type="match status" value="1"/>
</dbReference>
<sequence>MCEMKGNFLWIFHSQAIKLKHPIPTCTLNQLNQIHAHLLKTHKPPLIFNTLLPSLSPQDALLLYNQMVLHHTSHNHFTFTHALIASSSLHALHKTLEIHACAIKSGHYSDIFIQNTLLHSYVVENNIVLAKSVFKSISSPDVVSWTSIISGLSKCGFDEEAIGEFLSMDVKPNTTTLVSVVSACCGLRAVRFGKAIHGYSLRSMDGDNIILDNALLDFYVKCGYLVSAKYLFMKMFRRDVISWTTMVGGLAQGGFCEEAVEVFQAMVKGGEAVPNEVTLVNVLTACSSLSALNLGRWVHSYISTRYDLVVDGNVGNALINMYAKCSDMCMAVRVFNELTHKDMISWSTIIGGMAMNGHGMHALQFFSLMLVHGVSPDDVTFIGLLSACSHAGLVEQGLIFFKAMNDIYGIAPQMQHYACMVDMYGRAGLLEEAEAFIRGMPMEAEGPIWGALLNACKIHGNEKMFGRINQSLRNAKGVSIGTLALLSNTYASSNRWDDANKVRDMMRDMGLKKMSGCSWIEVDAMINRYDGANRSFAYAGK</sequence>
<accession>A0AA39DYZ4</accession>
<dbReference type="InterPro" id="IPR046960">
    <property type="entry name" value="PPR_At4g14850-like_plant"/>
</dbReference>
<dbReference type="EMBL" id="JARBHA010000006">
    <property type="protein sequence ID" value="KAJ9699052.1"/>
    <property type="molecule type" value="Genomic_DNA"/>
</dbReference>
<dbReference type="Pfam" id="PF01535">
    <property type="entry name" value="PPR"/>
    <property type="match status" value="5"/>
</dbReference>